<name>A0A4Q7LG27_9BURK</name>
<keyword evidence="1" id="KW-0472">Membrane</keyword>
<dbReference type="OrthoDB" id="8563639at2"/>
<comment type="caution">
    <text evidence="2">The sequence shown here is derived from an EMBL/GenBank/DDBJ whole genome shotgun (WGS) entry which is preliminary data.</text>
</comment>
<sequence length="127" mass="13326">MSYALVWSVTVVLLALWSFTVWALNAVSVWTLSHAGDLGGAASGVGALRLPEWLAIWVPQEIVQAVPAMLADLAPFVQAVLETAPVLAGGVTVLAWVIWTLGSLMLIGAGVAGHLGMAVWRRRVVAA</sequence>
<gene>
    <name evidence="2" type="ORF">EV685_2769</name>
</gene>
<protein>
    <submittedName>
        <fullName evidence="2">Uncharacterized protein</fullName>
    </submittedName>
</protein>
<dbReference type="Proteomes" id="UP000293433">
    <property type="component" value="Unassembled WGS sequence"/>
</dbReference>
<proteinExistence type="predicted"/>
<keyword evidence="3" id="KW-1185">Reference proteome</keyword>
<organism evidence="2 3">
    <name type="scientific">Sphaerotilus mobilis</name>
    <dbReference type="NCBI Taxonomy" id="47994"/>
    <lineage>
        <taxon>Bacteria</taxon>
        <taxon>Pseudomonadati</taxon>
        <taxon>Pseudomonadota</taxon>
        <taxon>Betaproteobacteria</taxon>
        <taxon>Burkholderiales</taxon>
        <taxon>Sphaerotilaceae</taxon>
        <taxon>Sphaerotilus</taxon>
    </lineage>
</organism>
<evidence type="ECO:0000313" key="2">
    <source>
        <dbReference type="EMBL" id="RZS53144.1"/>
    </source>
</evidence>
<dbReference type="EMBL" id="SGWV01000010">
    <property type="protein sequence ID" value="RZS53144.1"/>
    <property type="molecule type" value="Genomic_DNA"/>
</dbReference>
<dbReference type="RefSeq" id="WP_130482610.1">
    <property type="nucleotide sequence ID" value="NZ_SGWV01000010.1"/>
</dbReference>
<keyword evidence="1" id="KW-1133">Transmembrane helix</keyword>
<accession>A0A4Q7LG27</accession>
<evidence type="ECO:0000256" key="1">
    <source>
        <dbReference type="SAM" id="Phobius"/>
    </source>
</evidence>
<reference evidence="2 3" key="1">
    <citation type="submission" date="2019-02" db="EMBL/GenBank/DDBJ databases">
        <title>Genomic Encyclopedia of Type Strains, Phase IV (KMG-IV): sequencing the most valuable type-strain genomes for metagenomic binning, comparative biology and taxonomic classification.</title>
        <authorList>
            <person name="Goeker M."/>
        </authorList>
    </citation>
    <scope>NUCLEOTIDE SEQUENCE [LARGE SCALE GENOMIC DNA]</scope>
    <source>
        <strain evidence="2 3">DSM 10617</strain>
    </source>
</reference>
<evidence type="ECO:0000313" key="3">
    <source>
        <dbReference type="Proteomes" id="UP000293433"/>
    </source>
</evidence>
<feature type="transmembrane region" description="Helical" evidence="1">
    <location>
        <begin position="93"/>
        <end position="120"/>
    </location>
</feature>
<keyword evidence="1" id="KW-0812">Transmembrane</keyword>
<dbReference type="AlphaFoldDB" id="A0A4Q7LG27"/>